<dbReference type="AlphaFoldDB" id="A0A1F8EV70"/>
<sequence length="80" mass="8693">MNARPQAMATVEALVDKNETPFRLNSMPAAIADPTSTCGVISIVTYPNAFFKNLLPNLVQNLKDSKSEMVGYSENSANPF</sequence>
<name>A0A1F8EV70_9BACT</name>
<reference evidence="1 2" key="1">
    <citation type="journal article" date="2016" name="Nat. Commun.">
        <title>Thousands of microbial genomes shed light on interconnected biogeochemical processes in an aquifer system.</title>
        <authorList>
            <person name="Anantharaman K."/>
            <person name="Brown C.T."/>
            <person name="Hug L.A."/>
            <person name="Sharon I."/>
            <person name="Castelle C.J."/>
            <person name="Probst A.J."/>
            <person name="Thomas B.C."/>
            <person name="Singh A."/>
            <person name="Wilkins M.J."/>
            <person name="Karaoz U."/>
            <person name="Brodie E.L."/>
            <person name="Williams K.H."/>
            <person name="Hubbard S.S."/>
            <person name="Banfield J.F."/>
        </authorList>
    </citation>
    <scope>NUCLEOTIDE SEQUENCE [LARGE SCALE GENOMIC DNA]</scope>
</reference>
<evidence type="ECO:0000313" key="1">
    <source>
        <dbReference type="EMBL" id="OGN04767.1"/>
    </source>
</evidence>
<organism evidence="1 2">
    <name type="scientific">Candidatus Yanofskybacteria bacterium RIFCSPHIGHO2_01_FULL_44_17</name>
    <dbReference type="NCBI Taxonomy" id="1802668"/>
    <lineage>
        <taxon>Bacteria</taxon>
        <taxon>Candidatus Yanofskyibacteriota</taxon>
    </lineage>
</organism>
<comment type="caution">
    <text evidence="1">The sequence shown here is derived from an EMBL/GenBank/DDBJ whole genome shotgun (WGS) entry which is preliminary data.</text>
</comment>
<proteinExistence type="predicted"/>
<accession>A0A1F8EV70</accession>
<gene>
    <name evidence="1" type="ORF">A2831_01855</name>
</gene>
<protein>
    <submittedName>
        <fullName evidence="1">Uncharacterized protein</fullName>
    </submittedName>
</protein>
<dbReference type="EMBL" id="MGJI01000017">
    <property type="protein sequence ID" value="OGN04767.1"/>
    <property type="molecule type" value="Genomic_DNA"/>
</dbReference>
<dbReference type="Proteomes" id="UP000177507">
    <property type="component" value="Unassembled WGS sequence"/>
</dbReference>
<evidence type="ECO:0000313" key="2">
    <source>
        <dbReference type="Proteomes" id="UP000177507"/>
    </source>
</evidence>